<reference evidence="14 15" key="1">
    <citation type="submission" date="2019-03" db="EMBL/GenBank/DDBJ databases">
        <title>Sequencing 25 genomes of Wallemia mellicola.</title>
        <authorList>
            <person name="Gostincar C."/>
        </authorList>
    </citation>
    <scope>NUCLEOTIDE SEQUENCE [LARGE SCALE GENOMIC DNA]</scope>
    <source>
        <strain evidence="14 15">EXF-6152</strain>
    </source>
</reference>
<dbReference type="EMBL" id="SPRC01000004">
    <property type="protein sequence ID" value="TIB81895.1"/>
    <property type="molecule type" value="Genomic_DNA"/>
</dbReference>
<evidence type="ECO:0000256" key="4">
    <source>
        <dbReference type="ARBA" id="ARBA00001946"/>
    </source>
</evidence>
<dbReference type="GO" id="GO:0009159">
    <property type="term" value="P:deoxyribonucleoside monophosphate catabolic process"/>
    <property type="evidence" value="ECO:0007669"/>
    <property type="project" value="UniProtKB-ARBA"/>
</dbReference>
<gene>
    <name evidence="14" type="ORF">E3Q22_00566</name>
</gene>
<evidence type="ECO:0000256" key="10">
    <source>
        <dbReference type="ARBA" id="ARBA00022801"/>
    </source>
</evidence>
<evidence type="ECO:0000256" key="11">
    <source>
        <dbReference type="ARBA" id="ARBA00022842"/>
    </source>
</evidence>
<keyword evidence="9" id="KW-0479">Metal-binding</keyword>
<sequence length="205" mass="23429">MSTTRTIEGLPGHLQPTNDEKINKLRFMHLTEYAKTQKRTGWLRSGVSSAESISDHMWRMSVMSLVCADDNIDHVKASQMAFIHDIAECIVGDIAPSDNIPKSVKAELERNAMNDLVTKYLHNSKQGKYIMEIWEEYEQQSSPEAIFVKDLDRLEMCLQACEYERIQNGIDLSGFYTSLDSIKTEQVRAYGKLLLEERNTFVGNT</sequence>
<evidence type="ECO:0000313" key="14">
    <source>
        <dbReference type="EMBL" id="TIB81895.1"/>
    </source>
</evidence>
<dbReference type="Proteomes" id="UP000310685">
    <property type="component" value="Unassembled WGS sequence"/>
</dbReference>
<comment type="caution">
    <text evidence="14">The sequence shown here is derived from an EMBL/GenBank/DDBJ whole genome shotgun (WGS) entry which is preliminary data.</text>
</comment>
<keyword evidence="12" id="KW-0170">Cobalt</keyword>
<dbReference type="PANTHER" id="PTHR11845:SF13">
    <property type="entry name" value="5'-DEOXYNUCLEOTIDASE HDDC2"/>
    <property type="match status" value="1"/>
</dbReference>
<protein>
    <recommendedName>
        <fullName evidence="8">5'-deoxynucleotidase</fullName>
        <ecNumber evidence="8">3.1.3.89</ecNumber>
    </recommendedName>
</protein>
<comment type="subunit">
    <text evidence="7">Homodimer.</text>
</comment>
<keyword evidence="11" id="KW-0460">Magnesium</keyword>
<keyword evidence="10" id="KW-0378">Hydrolase</keyword>
<proteinExistence type="inferred from homology"/>
<dbReference type="GO" id="GO:0005737">
    <property type="term" value="C:cytoplasm"/>
    <property type="evidence" value="ECO:0007669"/>
    <property type="project" value="TreeGrafter"/>
</dbReference>
<dbReference type="AlphaFoldDB" id="A0A4T0MFC7"/>
<organism evidence="14 15">
    <name type="scientific">Wallemia mellicola</name>
    <dbReference type="NCBI Taxonomy" id="1708541"/>
    <lineage>
        <taxon>Eukaryota</taxon>
        <taxon>Fungi</taxon>
        <taxon>Dikarya</taxon>
        <taxon>Basidiomycota</taxon>
        <taxon>Wallemiomycotina</taxon>
        <taxon>Wallemiomycetes</taxon>
        <taxon>Wallemiales</taxon>
        <taxon>Wallemiaceae</taxon>
        <taxon>Wallemia</taxon>
    </lineage>
</organism>
<dbReference type="InterPro" id="IPR006674">
    <property type="entry name" value="HD_domain"/>
</dbReference>
<name>A0A4T0MFC7_9BASI</name>
<evidence type="ECO:0000256" key="1">
    <source>
        <dbReference type="ARBA" id="ARBA00001638"/>
    </source>
</evidence>
<comment type="cofactor">
    <cofactor evidence="3">
        <name>Co(2+)</name>
        <dbReference type="ChEBI" id="CHEBI:48828"/>
    </cofactor>
</comment>
<comment type="function">
    <text evidence="5">Catalyzes the dephosphorylation of the nucleoside 5'-monophosphates deoxyadenosine monophosphate (dAMP), deoxycytidine monophosphate (dCMP), deoxyguanosine monophosphate (dGMP) and deoxythymidine monophosphate (dTMP).</text>
</comment>
<dbReference type="InterPro" id="IPR039356">
    <property type="entry name" value="YfbR/HDDC2"/>
</dbReference>
<comment type="cofactor">
    <cofactor evidence="2">
        <name>Mn(2+)</name>
        <dbReference type="ChEBI" id="CHEBI:29035"/>
    </cofactor>
</comment>
<evidence type="ECO:0000256" key="8">
    <source>
        <dbReference type="ARBA" id="ARBA00012964"/>
    </source>
</evidence>
<feature type="domain" description="HD/PDEase" evidence="13">
    <location>
        <begin position="49"/>
        <end position="166"/>
    </location>
</feature>
<evidence type="ECO:0000256" key="6">
    <source>
        <dbReference type="ARBA" id="ARBA00009999"/>
    </source>
</evidence>
<evidence type="ECO:0000259" key="13">
    <source>
        <dbReference type="SMART" id="SM00471"/>
    </source>
</evidence>
<dbReference type="Pfam" id="PF13023">
    <property type="entry name" value="HD_3"/>
    <property type="match status" value="1"/>
</dbReference>
<dbReference type="FunFam" id="1.10.3210.10:FF:000011">
    <property type="entry name" value="HD domain-containing protein 2"/>
    <property type="match status" value="1"/>
</dbReference>
<dbReference type="EC" id="3.1.3.89" evidence="8"/>
<dbReference type="PANTHER" id="PTHR11845">
    <property type="entry name" value="5'-DEOXYNUCLEOTIDASE HDDC2"/>
    <property type="match status" value="1"/>
</dbReference>
<dbReference type="GO" id="GO:0046872">
    <property type="term" value="F:metal ion binding"/>
    <property type="evidence" value="ECO:0007669"/>
    <property type="project" value="UniProtKB-KW"/>
</dbReference>
<evidence type="ECO:0000256" key="7">
    <source>
        <dbReference type="ARBA" id="ARBA00011738"/>
    </source>
</evidence>
<evidence type="ECO:0000313" key="15">
    <source>
        <dbReference type="Proteomes" id="UP000310685"/>
    </source>
</evidence>
<evidence type="ECO:0000256" key="12">
    <source>
        <dbReference type="ARBA" id="ARBA00023285"/>
    </source>
</evidence>
<evidence type="ECO:0000256" key="2">
    <source>
        <dbReference type="ARBA" id="ARBA00001936"/>
    </source>
</evidence>
<dbReference type="SMART" id="SM00471">
    <property type="entry name" value="HDc"/>
    <property type="match status" value="1"/>
</dbReference>
<accession>A0A4T0MFC7</accession>
<comment type="similarity">
    <text evidence="6">Belongs to the HDDC2 family.</text>
</comment>
<evidence type="ECO:0000256" key="5">
    <source>
        <dbReference type="ARBA" id="ARBA00004074"/>
    </source>
</evidence>
<comment type="cofactor">
    <cofactor evidence="4">
        <name>Mg(2+)</name>
        <dbReference type="ChEBI" id="CHEBI:18420"/>
    </cofactor>
</comment>
<comment type="catalytic activity">
    <reaction evidence="1">
        <text>a 2'-deoxyribonucleoside 5'-phosphate + H2O = a 2'-deoxyribonucleoside + phosphate</text>
        <dbReference type="Rhea" id="RHEA:36167"/>
        <dbReference type="ChEBI" id="CHEBI:15377"/>
        <dbReference type="ChEBI" id="CHEBI:18274"/>
        <dbReference type="ChEBI" id="CHEBI:43474"/>
        <dbReference type="ChEBI" id="CHEBI:65317"/>
        <dbReference type="EC" id="3.1.3.89"/>
    </reaction>
</comment>
<evidence type="ECO:0000256" key="9">
    <source>
        <dbReference type="ARBA" id="ARBA00022723"/>
    </source>
</evidence>
<dbReference type="SUPFAM" id="SSF109604">
    <property type="entry name" value="HD-domain/PDEase-like"/>
    <property type="match status" value="1"/>
</dbReference>
<evidence type="ECO:0000256" key="3">
    <source>
        <dbReference type="ARBA" id="ARBA00001941"/>
    </source>
</evidence>
<dbReference type="InterPro" id="IPR003607">
    <property type="entry name" value="HD/PDEase_dom"/>
</dbReference>
<dbReference type="Gene3D" id="1.10.3210.10">
    <property type="entry name" value="Hypothetical protein af1432"/>
    <property type="match status" value="1"/>
</dbReference>
<dbReference type="GO" id="GO:0002953">
    <property type="term" value="F:5'-deoxynucleotidase activity"/>
    <property type="evidence" value="ECO:0007669"/>
    <property type="project" value="UniProtKB-EC"/>
</dbReference>